<accession>A0A4R7W776</accession>
<dbReference type="InterPro" id="IPR022567">
    <property type="entry name" value="DUF3459"/>
</dbReference>
<dbReference type="GO" id="GO:0004556">
    <property type="term" value="F:alpha-amylase activity"/>
    <property type="evidence" value="ECO:0007669"/>
    <property type="project" value="TreeGrafter"/>
</dbReference>
<keyword evidence="4" id="KW-1185">Reference proteome</keyword>
<reference evidence="3 4" key="1">
    <citation type="submission" date="2019-03" db="EMBL/GenBank/DDBJ databases">
        <title>Genomic Encyclopedia of Archaeal and Bacterial Type Strains, Phase II (KMG-II): from individual species to whole genera.</title>
        <authorList>
            <person name="Goeker M."/>
        </authorList>
    </citation>
    <scope>NUCLEOTIDE SEQUENCE [LARGE SCALE GENOMIC DNA]</scope>
    <source>
        <strain evidence="3 4">DSM 45499</strain>
    </source>
</reference>
<name>A0A4R7W776_9PSEU</name>
<dbReference type="Pfam" id="PF11941">
    <property type="entry name" value="DUF3459"/>
    <property type="match status" value="1"/>
</dbReference>
<proteinExistence type="predicted"/>
<dbReference type="AlphaFoldDB" id="A0A4R7W776"/>
<evidence type="ECO:0000313" key="3">
    <source>
        <dbReference type="EMBL" id="TDV57577.1"/>
    </source>
</evidence>
<dbReference type="InterPro" id="IPR017853">
    <property type="entry name" value="GH"/>
</dbReference>
<sequence>MASYVDDRQLRGVFDFALMEALWEARSWRTRIAEAEAAYGPSRAPAWVLSSHDQPRHRTRHVDREDRARVAAAVLLTLRGMPFVYAGEELGLGDAVVPPERRRDPLGRDGSRAPIPWTAAAGHGWASPDPWPPWPPHASTRNAETLRADEPSILWLYRRLIALRRTHPDLVSGDLTLLDGPREVLAYRRGDFTVLANFADHPVRVPYRGRVLLTSGREGLTDDTLAPCTAVVVAGTR</sequence>
<dbReference type="SUPFAM" id="SSF51445">
    <property type="entry name" value="(Trans)glycosidases"/>
    <property type="match status" value="1"/>
</dbReference>
<organism evidence="3 4">
    <name type="scientific">Actinophytocola oryzae</name>
    <dbReference type="NCBI Taxonomy" id="502181"/>
    <lineage>
        <taxon>Bacteria</taxon>
        <taxon>Bacillati</taxon>
        <taxon>Actinomycetota</taxon>
        <taxon>Actinomycetes</taxon>
        <taxon>Pseudonocardiales</taxon>
        <taxon>Pseudonocardiaceae</taxon>
    </lineage>
</organism>
<gene>
    <name evidence="3" type="ORF">CLV71_101448</name>
</gene>
<dbReference type="Gene3D" id="3.20.20.80">
    <property type="entry name" value="Glycosidases"/>
    <property type="match status" value="1"/>
</dbReference>
<dbReference type="Pfam" id="PF00128">
    <property type="entry name" value="Alpha-amylase"/>
    <property type="match status" value="1"/>
</dbReference>
<dbReference type="PANTHER" id="PTHR10357">
    <property type="entry name" value="ALPHA-AMYLASE FAMILY MEMBER"/>
    <property type="match status" value="1"/>
</dbReference>
<feature type="domain" description="Glycosyl hydrolase family 13 catalytic" evidence="1">
    <location>
        <begin position="24"/>
        <end position="173"/>
    </location>
</feature>
<dbReference type="EMBL" id="SOCP01000001">
    <property type="protein sequence ID" value="TDV57577.1"/>
    <property type="molecule type" value="Genomic_DNA"/>
</dbReference>
<protein>
    <submittedName>
        <fullName evidence="3">Alpha amylase catalytic subunit</fullName>
    </submittedName>
</protein>
<dbReference type="GO" id="GO:0009313">
    <property type="term" value="P:oligosaccharide catabolic process"/>
    <property type="evidence" value="ECO:0007669"/>
    <property type="project" value="TreeGrafter"/>
</dbReference>
<feature type="domain" description="DUF3459" evidence="2">
    <location>
        <begin position="188"/>
        <end position="233"/>
    </location>
</feature>
<dbReference type="PANTHER" id="PTHR10357:SF179">
    <property type="entry name" value="NEUTRAL AND BASIC AMINO ACID TRANSPORT PROTEIN RBAT"/>
    <property type="match status" value="1"/>
</dbReference>
<evidence type="ECO:0000259" key="2">
    <source>
        <dbReference type="Pfam" id="PF11941"/>
    </source>
</evidence>
<dbReference type="InterPro" id="IPR006047">
    <property type="entry name" value="GH13_cat_dom"/>
</dbReference>
<comment type="caution">
    <text evidence="3">The sequence shown here is derived from an EMBL/GenBank/DDBJ whole genome shotgun (WGS) entry which is preliminary data.</text>
</comment>
<dbReference type="Proteomes" id="UP000294927">
    <property type="component" value="Unassembled WGS sequence"/>
</dbReference>
<evidence type="ECO:0000259" key="1">
    <source>
        <dbReference type="Pfam" id="PF00128"/>
    </source>
</evidence>
<evidence type="ECO:0000313" key="4">
    <source>
        <dbReference type="Proteomes" id="UP000294927"/>
    </source>
</evidence>